<comment type="similarity">
    <text evidence="1 3">Belongs to the short-chain dehydrogenases/reductases (SDR) family.</text>
</comment>
<dbReference type="CDD" id="cd05374">
    <property type="entry name" value="17beta-HSD-like_SDR_c"/>
    <property type="match status" value="1"/>
</dbReference>
<dbReference type="GO" id="GO:0016491">
    <property type="term" value="F:oxidoreductase activity"/>
    <property type="evidence" value="ECO:0007669"/>
    <property type="project" value="UniProtKB-KW"/>
</dbReference>
<dbReference type="STRING" id="1233.SAMN05216387_101480"/>
<evidence type="ECO:0000256" key="2">
    <source>
        <dbReference type="ARBA" id="ARBA00023002"/>
    </source>
</evidence>
<dbReference type="InterPro" id="IPR036291">
    <property type="entry name" value="NAD(P)-bd_dom_sf"/>
</dbReference>
<dbReference type="Pfam" id="PF00106">
    <property type="entry name" value="adh_short"/>
    <property type="match status" value="1"/>
</dbReference>
<dbReference type="PANTHER" id="PTHR43976">
    <property type="entry name" value="SHORT CHAIN DEHYDROGENASE"/>
    <property type="match status" value="1"/>
</dbReference>
<dbReference type="SUPFAM" id="SSF51735">
    <property type="entry name" value="NAD(P)-binding Rossmann-fold domains"/>
    <property type="match status" value="1"/>
</dbReference>
<dbReference type="InterPro" id="IPR051911">
    <property type="entry name" value="SDR_oxidoreductase"/>
</dbReference>
<dbReference type="PANTHER" id="PTHR43976:SF16">
    <property type="entry name" value="SHORT-CHAIN DEHYDROGENASE_REDUCTASE FAMILY PROTEIN"/>
    <property type="match status" value="1"/>
</dbReference>
<dbReference type="PRINTS" id="PR00080">
    <property type="entry name" value="SDRFAMILY"/>
</dbReference>
<dbReference type="Proteomes" id="UP000198620">
    <property type="component" value="Unassembled WGS sequence"/>
</dbReference>
<dbReference type="RefSeq" id="WP_090826889.1">
    <property type="nucleotide sequence ID" value="NZ_FOBH01000001.1"/>
</dbReference>
<dbReference type="Gene3D" id="3.40.50.720">
    <property type="entry name" value="NAD(P)-binding Rossmann-like Domain"/>
    <property type="match status" value="1"/>
</dbReference>
<reference evidence="4 5" key="1">
    <citation type="submission" date="2016-10" db="EMBL/GenBank/DDBJ databases">
        <authorList>
            <person name="de Groot N.N."/>
        </authorList>
    </citation>
    <scope>NUCLEOTIDE SEQUENCE [LARGE SCALE GENOMIC DNA]</scope>
    <source>
        <strain evidence="4 5">Nv1</strain>
    </source>
</reference>
<organism evidence="4 5">
    <name type="scientific">Nitrosovibrio tenuis</name>
    <dbReference type="NCBI Taxonomy" id="1233"/>
    <lineage>
        <taxon>Bacteria</taxon>
        <taxon>Pseudomonadati</taxon>
        <taxon>Pseudomonadota</taxon>
        <taxon>Betaproteobacteria</taxon>
        <taxon>Nitrosomonadales</taxon>
        <taxon>Nitrosomonadaceae</taxon>
        <taxon>Nitrosovibrio</taxon>
    </lineage>
</organism>
<accession>A0A1H7H5N8</accession>
<dbReference type="InterPro" id="IPR002347">
    <property type="entry name" value="SDR_fam"/>
</dbReference>
<keyword evidence="2" id="KW-0560">Oxidoreductase</keyword>
<sequence>MSQKIALVTGASSGIGRATAKLLARNGYYVFAAARRMHRLERIRSDHIEPIRLDVTDEEAIQATVNHIISTKGRIDVLVNNAAFCQLGAIECVSMEAAHRQFEVNVFGYARFMQAVLPYMRDQKSGCIINIVSALSRVSIPGFGWYAASKHAVEALTDALRGEVMEFGIDVVLIAPGLIKTEFVPNQLRLLQTVAHPSAYQKLLAGVHKLLAGEPKAPGPDIIAQSVLDALTAIVRPVRHALPFDSKIAVVARWLLGDRLFAWGARRQMKF</sequence>
<dbReference type="EMBL" id="FOBH01000001">
    <property type="protein sequence ID" value="SEK45706.1"/>
    <property type="molecule type" value="Genomic_DNA"/>
</dbReference>
<dbReference type="AlphaFoldDB" id="A0A1H7H5N8"/>
<evidence type="ECO:0000256" key="1">
    <source>
        <dbReference type="ARBA" id="ARBA00006484"/>
    </source>
</evidence>
<name>A0A1H7H5N8_9PROT</name>
<dbReference type="PROSITE" id="PS00061">
    <property type="entry name" value="ADH_SHORT"/>
    <property type="match status" value="1"/>
</dbReference>
<dbReference type="InterPro" id="IPR020904">
    <property type="entry name" value="Sc_DH/Rdtase_CS"/>
</dbReference>
<protein>
    <submittedName>
        <fullName evidence="4">Short-chain dehydrogenase</fullName>
    </submittedName>
</protein>
<gene>
    <name evidence="4" type="ORF">SAMN05216387_101480</name>
</gene>
<proteinExistence type="inferred from homology"/>
<evidence type="ECO:0000313" key="4">
    <source>
        <dbReference type="EMBL" id="SEK45706.1"/>
    </source>
</evidence>
<evidence type="ECO:0000256" key="3">
    <source>
        <dbReference type="RuleBase" id="RU000363"/>
    </source>
</evidence>
<dbReference type="PRINTS" id="PR00081">
    <property type="entry name" value="GDHRDH"/>
</dbReference>
<dbReference type="OrthoDB" id="9789083at2"/>
<evidence type="ECO:0000313" key="5">
    <source>
        <dbReference type="Proteomes" id="UP000198620"/>
    </source>
</evidence>
<keyword evidence="5" id="KW-1185">Reference proteome</keyword>